<reference evidence="3" key="2">
    <citation type="submission" date="2009-11" db="EMBL/GenBank/DDBJ databases">
        <title>The Genome Sequence of Allomyces macrogynus strain ATCC 38327.</title>
        <authorList>
            <consortium name="The Broad Institute Genome Sequencing Platform"/>
            <person name="Russ C."/>
            <person name="Cuomo C."/>
            <person name="Shea T."/>
            <person name="Young S.K."/>
            <person name="Zeng Q."/>
            <person name="Koehrsen M."/>
            <person name="Haas B."/>
            <person name="Borodovsky M."/>
            <person name="Guigo R."/>
            <person name="Alvarado L."/>
            <person name="Berlin A."/>
            <person name="Borenstein D."/>
            <person name="Chen Z."/>
            <person name="Engels R."/>
            <person name="Freedman E."/>
            <person name="Gellesch M."/>
            <person name="Goldberg J."/>
            <person name="Griggs A."/>
            <person name="Gujja S."/>
            <person name="Heiman D."/>
            <person name="Hepburn T."/>
            <person name="Howarth C."/>
            <person name="Jen D."/>
            <person name="Larson L."/>
            <person name="Lewis B."/>
            <person name="Mehta T."/>
            <person name="Park D."/>
            <person name="Pearson M."/>
            <person name="Roberts A."/>
            <person name="Saif S."/>
            <person name="Shenoy N."/>
            <person name="Sisk P."/>
            <person name="Stolte C."/>
            <person name="Sykes S."/>
            <person name="Walk T."/>
            <person name="White J."/>
            <person name="Yandava C."/>
            <person name="Burger G."/>
            <person name="Gray M.W."/>
            <person name="Holland P.W.H."/>
            <person name="King N."/>
            <person name="Lang F.B.F."/>
            <person name="Roger A.J."/>
            <person name="Ruiz-Trillo I."/>
            <person name="Lander E."/>
            <person name="Nusbaum C."/>
        </authorList>
    </citation>
    <scope>NUCLEOTIDE SEQUENCE [LARGE SCALE GENOMIC DNA]</scope>
    <source>
        <strain evidence="3">ATCC 38327</strain>
    </source>
</reference>
<dbReference type="OrthoDB" id="438553at2759"/>
<feature type="region of interest" description="Disordered" evidence="1">
    <location>
        <begin position="142"/>
        <end position="206"/>
    </location>
</feature>
<name>A0A0L0S087_ALLM3</name>
<keyword evidence="3" id="KW-1185">Reference proteome</keyword>
<dbReference type="Gene3D" id="4.10.1000.40">
    <property type="match status" value="1"/>
</dbReference>
<evidence type="ECO:0000313" key="2">
    <source>
        <dbReference type="EMBL" id="KNE55830.1"/>
    </source>
</evidence>
<evidence type="ECO:0000313" key="3">
    <source>
        <dbReference type="Proteomes" id="UP000054350"/>
    </source>
</evidence>
<feature type="compositionally biased region" description="Low complexity" evidence="1">
    <location>
        <begin position="153"/>
        <end position="175"/>
    </location>
</feature>
<accession>A0A0L0S087</accession>
<reference evidence="2 3" key="1">
    <citation type="submission" date="2009-11" db="EMBL/GenBank/DDBJ databases">
        <title>Annotation of Allomyces macrogynus ATCC 38327.</title>
        <authorList>
            <consortium name="The Broad Institute Genome Sequencing Platform"/>
            <person name="Russ C."/>
            <person name="Cuomo C."/>
            <person name="Burger G."/>
            <person name="Gray M.W."/>
            <person name="Holland P.W.H."/>
            <person name="King N."/>
            <person name="Lang F.B.F."/>
            <person name="Roger A.J."/>
            <person name="Ruiz-Trillo I."/>
            <person name="Young S.K."/>
            <person name="Zeng Q."/>
            <person name="Gargeya S."/>
            <person name="Fitzgerald M."/>
            <person name="Haas B."/>
            <person name="Abouelleil A."/>
            <person name="Alvarado L."/>
            <person name="Arachchi H.M."/>
            <person name="Berlin A."/>
            <person name="Chapman S.B."/>
            <person name="Gearin G."/>
            <person name="Goldberg J."/>
            <person name="Griggs A."/>
            <person name="Gujja S."/>
            <person name="Hansen M."/>
            <person name="Heiman D."/>
            <person name="Howarth C."/>
            <person name="Larimer J."/>
            <person name="Lui A."/>
            <person name="MacDonald P.J.P."/>
            <person name="McCowen C."/>
            <person name="Montmayeur A."/>
            <person name="Murphy C."/>
            <person name="Neiman D."/>
            <person name="Pearson M."/>
            <person name="Priest M."/>
            <person name="Roberts A."/>
            <person name="Saif S."/>
            <person name="Shea T."/>
            <person name="Sisk P."/>
            <person name="Stolte C."/>
            <person name="Sykes S."/>
            <person name="Wortman J."/>
            <person name="Nusbaum C."/>
            <person name="Birren B."/>
        </authorList>
    </citation>
    <scope>NUCLEOTIDE SEQUENCE [LARGE SCALE GENOMIC DNA]</scope>
    <source>
        <strain evidence="2 3">ATCC 38327</strain>
    </source>
</reference>
<gene>
    <name evidence="2" type="ORF">AMAG_01698</name>
</gene>
<feature type="compositionally biased region" description="Polar residues" evidence="1">
    <location>
        <begin position="68"/>
        <end position="88"/>
    </location>
</feature>
<dbReference type="Proteomes" id="UP000054350">
    <property type="component" value="Unassembled WGS sequence"/>
</dbReference>
<dbReference type="EMBL" id="GG745329">
    <property type="protein sequence ID" value="KNE55830.1"/>
    <property type="molecule type" value="Genomic_DNA"/>
</dbReference>
<feature type="compositionally biased region" description="Pro residues" evidence="1">
    <location>
        <begin position="176"/>
        <end position="191"/>
    </location>
</feature>
<sequence>MSTVYLGLAASAGAAAVYAGRRLSVKFRTGSDDAADGGNGEAGPELSEIVVAGHEPNAQKTSPRDGASTPTANSTPASAEAASGTSTPPVIPRPVLSLDLSADPIVLPAAPSVAELPTASSPTLQAPLPSIVEEPHLHATPAAEADHDEHVSRSPPSSRSISPVSQEGSYASSSPGPAPPSRPPPPPPVSANPPAASAPAPTHPDELNKTVQRRLSNLNLAAPEFSPAGPVAVAATNTILASSPTDAVLPSPPQSEQGEEAGDDAQSNGDKKPKKLRCAYWPNCKFGTLCIYWHPLEKCRCVHLVLHPKRVMF</sequence>
<feature type="region of interest" description="Disordered" evidence="1">
    <location>
        <begin position="243"/>
        <end position="273"/>
    </location>
</feature>
<organism evidence="2 3">
    <name type="scientific">Allomyces macrogynus (strain ATCC 38327)</name>
    <name type="common">Allomyces javanicus var. macrogynus</name>
    <dbReference type="NCBI Taxonomy" id="578462"/>
    <lineage>
        <taxon>Eukaryota</taxon>
        <taxon>Fungi</taxon>
        <taxon>Fungi incertae sedis</taxon>
        <taxon>Blastocladiomycota</taxon>
        <taxon>Blastocladiomycetes</taxon>
        <taxon>Blastocladiales</taxon>
        <taxon>Blastocladiaceae</taxon>
        <taxon>Allomyces</taxon>
    </lineage>
</organism>
<proteinExistence type="predicted"/>
<dbReference type="VEuPathDB" id="FungiDB:AMAG_01698"/>
<protein>
    <recommendedName>
        <fullName evidence="4">C3H1-type domain-containing protein</fullName>
    </recommendedName>
</protein>
<feature type="region of interest" description="Disordered" evidence="1">
    <location>
        <begin position="51"/>
        <end position="90"/>
    </location>
</feature>
<evidence type="ECO:0000256" key="1">
    <source>
        <dbReference type="SAM" id="MobiDB-lite"/>
    </source>
</evidence>
<evidence type="ECO:0008006" key="4">
    <source>
        <dbReference type="Google" id="ProtNLM"/>
    </source>
</evidence>
<dbReference type="AlphaFoldDB" id="A0A0L0S087"/>